<evidence type="ECO:0000256" key="2">
    <source>
        <dbReference type="ARBA" id="ARBA00022679"/>
    </source>
</evidence>
<evidence type="ECO:0000256" key="5">
    <source>
        <dbReference type="ARBA" id="ARBA00022840"/>
    </source>
</evidence>
<name>A0A3Q8ER16_9PROT</name>
<dbReference type="SUPFAM" id="SSF52374">
    <property type="entry name" value="Nucleotidylyl transferase"/>
    <property type="match status" value="1"/>
</dbReference>
<evidence type="ECO:0000313" key="12">
    <source>
        <dbReference type="Proteomes" id="UP000266796"/>
    </source>
</evidence>
<dbReference type="KEGG" id="kso:CKSOR_00104"/>
<feature type="binding site" evidence="9">
    <location>
        <position position="17"/>
    </location>
    <ligand>
        <name>ATP</name>
        <dbReference type="ChEBI" id="CHEBI:30616"/>
    </ligand>
</feature>
<dbReference type="Pfam" id="PF01467">
    <property type="entry name" value="CTP_transf_like"/>
    <property type="match status" value="1"/>
</dbReference>
<feature type="binding site" evidence="9">
    <location>
        <position position="98"/>
    </location>
    <ligand>
        <name>ATP</name>
        <dbReference type="ChEBI" id="CHEBI:30616"/>
    </ligand>
</feature>
<evidence type="ECO:0000259" key="10">
    <source>
        <dbReference type="Pfam" id="PF01467"/>
    </source>
</evidence>
<sequence>MKIAIYPGTFDPFTKGHEDIVRRSIKLFDKVIVGIAISENKKPFFNLLERIELTKEILLSYNNVEICGFDILLSEFAKKSNANVIIRGLRAISDFEYEGKMAGMNRYMMPDIETIFMTPSDKYQFISSSMVREISRLGGNVDNFVHKNVIHKMKIKFSQINKKLLDK</sequence>
<protein>
    <recommendedName>
        <fullName evidence="9">Phosphopantetheine adenylyltransferase</fullName>
        <ecNumber evidence="9">2.7.7.3</ecNumber>
    </recommendedName>
    <alternativeName>
        <fullName evidence="9">Dephospho-CoA pyrophosphorylase</fullName>
    </alternativeName>
    <alternativeName>
        <fullName evidence="9">Pantetheine-phosphate adenylyltransferase</fullName>
        <shortName evidence="9">PPAT</shortName>
    </alternativeName>
</protein>
<feature type="binding site" evidence="9">
    <location>
        <position position="41"/>
    </location>
    <ligand>
        <name>substrate</name>
    </ligand>
</feature>
<dbReference type="HAMAP" id="MF_00151">
    <property type="entry name" value="PPAT_bact"/>
    <property type="match status" value="1"/>
</dbReference>
<feature type="binding site" evidence="9">
    <location>
        <begin position="9"/>
        <end position="10"/>
    </location>
    <ligand>
        <name>ATP</name>
        <dbReference type="ChEBI" id="CHEBI:30616"/>
    </ligand>
</feature>
<dbReference type="GO" id="GO:0005737">
    <property type="term" value="C:cytoplasm"/>
    <property type="evidence" value="ECO:0007669"/>
    <property type="project" value="UniProtKB-SubCell"/>
</dbReference>
<keyword evidence="6 9" id="KW-0460">Magnesium</keyword>
<dbReference type="Gene3D" id="3.40.50.620">
    <property type="entry name" value="HUPs"/>
    <property type="match status" value="1"/>
</dbReference>
<feature type="binding site" evidence="9">
    <location>
        <begin position="123"/>
        <end position="129"/>
    </location>
    <ligand>
        <name>ATP</name>
        <dbReference type="ChEBI" id="CHEBI:30616"/>
    </ligand>
</feature>
<feature type="domain" description="Cytidyltransferase-like" evidence="10">
    <location>
        <begin position="5"/>
        <end position="133"/>
    </location>
</feature>
<comment type="pathway">
    <text evidence="9">Cofactor biosynthesis; coenzyme A biosynthesis; CoA from (R)-pantothenate: step 4/5.</text>
</comment>
<dbReference type="PANTHER" id="PTHR21342">
    <property type="entry name" value="PHOSPHOPANTETHEINE ADENYLYLTRANSFERASE"/>
    <property type="match status" value="1"/>
</dbReference>
<dbReference type="PRINTS" id="PR01020">
    <property type="entry name" value="LPSBIOSNTHSS"/>
</dbReference>
<evidence type="ECO:0000256" key="7">
    <source>
        <dbReference type="ARBA" id="ARBA00022993"/>
    </source>
</evidence>
<feature type="binding site" evidence="9">
    <location>
        <position position="73"/>
    </location>
    <ligand>
        <name>substrate</name>
    </ligand>
</feature>
<dbReference type="GO" id="GO:0004595">
    <property type="term" value="F:pantetheine-phosphate adenylyltransferase activity"/>
    <property type="evidence" value="ECO:0007669"/>
    <property type="project" value="UniProtKB-UniRule"/>
</dbReference>
<feature type="binding site" evidence="9">
    <location>
        <position position="9"/>
    </location>
    <ligand>
        <name>substrate</name>
    </ligand>
</feature>
<evidence type="ECO:0000256" key="9">
    <source>
        <dbReference type="HAMAP-Rule" id="MF_00151"/>
    </source>
</evidence>
<evidence type="ECO:0000256" key="6">
    <source>
        <dbReference type="ARBA" id="ARBA00022842"/>
    </source>
</evidence>
<comment type="function">
    <text evidence="9">Reversibly transfers an adenylyl group from ATP to 4'-phosphopantetheine, yielding dephospho-CoA (dPCoA) and pyrophosphate.</text>
</comment>
<evidence type="ECO:0000256" key="8">
    <source>
        <dbReference type="ARBA" id="ARBA00029346"/>
    </source>
</evidence>
<keyword evidence="3 9" id="KW-0548">Nucleotidyltransferase</keyword>
<accession>A0A3Q8ER16</accession>
<comment type="catalytic activity">
    <reaction evidence="8 9">
        <text>(R)-4'-phosphopantetheine + ATP + H(+) = 3'-dephospho-CoA + diphosphate</text>
        <dbReference type="Rhea" id="RHEA:19801"/>
        <dbReference type="ChEBI" id="CHEBI:15378"/>
        <dbReference type="ChEBI" id="CHEBI:30616"/>
        <dbReference type="ChEBI" id="CHEBI:33019"/>
        <dbReference type="ChEBI" id="CHEBI:57328"/>
        <dbReference type="ChEBI" id="CHEBI:61723"/>
        <dbReference type="EC" id="2.7.7.3"/>
    </reaction>
</comment>
<organism evidence="11 12">
    <name type="scientific">Candidatus Kinetoplastidibacterium kentomonadis</name>
    <dbReference type="NCBI Taxonomy" id="1576550"/>
    <lineage>
        <taxon>Bacteria</taxon>
        <taxon>Pseudomonadati</taxon>
        <taxon>Pseudomonadota</taxon>
        <taxon>Betaproteobacteria</taxon>
        <taxon>Candidatus Kinetoplastidibacterium</taxon>
    </lineage>
</organism>
<dbReference type="UniPathway" id="UPA00241">
    <property type="reaction ID" value="UER00355"/>
</dbReference>
<feature type="binding site" evidence="9">
    <location>
        <begin position="88"/>
        <end position="90"/>
    </location>
    <ligand>
        <name>ATP</name>
        <dbReference type="ChEBI" id="CHEBI:30616"/>
    </ligand>
</feature>
<keyword evidence="7 9" id="KW-0173">Coenzyme A biosynthesis</keyword>
<keyword evidence="1 9" id="KW-0963">Cytoplasm</keyword>
<keyword evidence="5 9" id="KW-0067">ATP-binding</keyword>
<keyword evidence="12" id="KW-1185">Reference proteome</keyword>
<dbReference type="InterPro" id="IPR001980">
    <property type="entry name" value="PPAT"/>
</dbReference>
<dbReference type="OrthoDB" id="9806661at2"/>
<dbReference type="GO" id="GO:0005524">
    <property type="term" value="F:ATP binding"/>
    <property type="evidence" value="ECO:0007669"/>
    <property type="project" value="UniProtKB-KW"/>
</dbReference>
<keyword evidence="4 9" id="KW-0547">Nucleotide-binding</keyword>
<evidence type="ECO:0000256" key="4">
    <source>
        <dbReference type="ARBA" id="ARBA00022741"/>
    </source>
</evidence>
<dbReference type="InterPro" id="IPR004821">
    <property type="entry name" value="Cyt_trans-like"/>
</dbReference>
<dbReference type="GO" id="GO:0015937">
    <property type="term" value="P:coenzyme A biosynthetic process"/>
    <property type="evidence" value="ECO:0007669"/>
    <property type="project" value="UniProtKB-UniRule"/>
</dbReference>
<dbReference type="PANTHER" id="PTHR21342:SF1">
    <property type="entry name" value="PHOSPHOPANTETHEINE ADENYLYLTRANSFERASE"/>
    <property type="match status" value="1"/>
</dbReference>
<reference evidence="11 12" key="1">
    <citation type="journal article" date="2018" name="Parasitology">
        <title>The reduced genome of Candidatus Kinetoplastibacterium sorsogonicusi, the endosymbiont of Kentomonas sorsogonicus (Trypanosomatidae): loss of the haem-synthesis pathway.</title>
        <authorList>
            <person name="Silva F.M."/>
            <person name="Kostygov A.Y."/>
            <person name="Spodareva V.V."/>
            <person name="Butenko A."/>
            <person name="Tossou R."/>
            <person name="Lukes J."/>
            <person name="Yurchenko V."/>
            <person name="Alves J.M.P."/>
        </authorList>
    </citation>
    <scope>NUCLEOTIDE SEQUENCE [LARGE SCALE GENOMIC DNA]</scope>
    <source>
        <strain evidence="11 12">MF-08</strain>
    </source>
</reference>
<comment type="cofactor">
    <cofactor evidence="9">
        <name>Mg(2+)</name>
        <dbReference type="ChEBI" id="CHEBI:18420"/>
    </cofactor>
</comment>
<dbReference type="InterPro" id="IPR014729">
    <property type="entry name" value="Rossmann-like_a/b/a_fold"/>
</dbReference>
<feature type="binding site" evidence="9">
    <location>
        <position position="87"/>
    </location>
    <ligand>
        <name>substrate</name>
    </ligand>
</feature>
<gene>
    <name evidence="9 11" type="primary">coaD</name>
    <name evidence="11" type="ORF">CKSOR_00104</name>
</gene>
<evidence type="ECO:0000256" key="3">
    <source>
        <dbReference type="ARBA" id="ARBA00022695"/>
    </source>
</evidence>
<keyword evidence="2 9" id="KW-0808">Transferase</keyword>
<dbReference type="NCBIfam" id="TIGR00125">
    <property type="entry name" value="cyt_tran_rel"/>
    <property type="match status" value="1"/>
</dbReference>
<dbReference type="EMBL" id="CP025628">
    <property type="protein sequence ID" value="AWD32245.1"/>
    <property type="molecule type" value="Genomic_DNA"/>
</dbReference>
<dbReference type="CDD" id="cd02163">
    <property type="entry name" value="PPAT"/>
    <property type="match status" value="1"/>
</dbReference>
<comment type="subunit">
    <text evidence="9">Homohexamer.</text>
</comment>
<comment type="subcellular location">
    <subcellularLocation>
        <location evidence="9">Cytoplasm</location>
    </subcellularLocation>
</comment>
<dbReference type="NCBIfam" id="TIGR01510">
    <property type="entry name" value="coaD_prev_kdtB"/>
    <property type="match status" value="1"/>
</dbReference>
<dbReference type="RefSeq" id="WP_108673667.1">
    <property type="nucleotide sequence ID" value="NZ_CP025628.1"/>
</dbReference>
<evidence type="ECO:0000313" key="11">
    <source>
        <dbReference type="EMBL" id="AWD32245.1"/>
    </source>
</evidence>
<comment type="similarity">
    <text evidence="9">Belongs to the bacterial CoaD family.</text>
</comment>
<evidence type="ECO:0000256" key="1">
    <source>
        <dbReference type="ARBA" id="ARBA00022490"/>
    </source>
</evidence>
<feature type="site" description="Transition state stabilizer" evidence="9">
    <location>
        <position position="17"/>
    </location>
</feature>
<dbReference type="AlphaFoldDB" id="A0A3Q8ER16"/>
<dbReference type="Proteomes" id="UP000266796">
    <property type="component" value="Chromosome"/>
</dbReference>
<dbReference type="EC" id="2.7.7.3" evidence="9"/>
<proteinExistence type="inferred from homology"/>